<organism evidence="4 5">
    <name type="scientific">Rhodohalobacter sulfatireducens</name>
    <dbReference type="NCBI Taxonomy" id="2911366"/>
    <lineage>
        <taxon>Bacteria</taxon>
        <taxon>Pseudomonadati</taxon>
        <taxon>Balneolota</taxon>
        <taxon>Balneolia</taxon>
        <taxon>Balneolales</taxon>
        <taxon>Balneolaceae</taxon>
        <taxon>Rhodohalobacter</taxon>
    </lineage>
</organism>
<keyword evidence="5" id="KW-1185">Reference proteome</keyword>
<keyword evidence="2" id="KW-0378">Hydrolase</keyword>
<evidence type="ECO:0000256" key="2">
    <source>
        <dbReference type="ARBA" id="ARBA00022801"/>
    </source>
</evidence>
<dbReference type="SUPFAM" id="SSF51556">
    <property type="entry name" value="Metallo-dependent hydrolases"/>
    <property type="match status" value="1"/>
</dbReference>
<reference evidence="4" key="2">
    <citation type="submission" date="2024-05" db="EMBL/GenBank/DDBJ databases">
        <title>Rhodohalobacter halophilus gen. nov., sp. nov., a moderately halophilic member of the family Balneolaceae.</title>
        <authorList>
            <person name="Xia J."/>
        </authorList>
    </citation>
    <scope>NUCLEOTIDE SEQUENCE</scope>
    <source>
        <strain evidence="4">WB101</strain>
    </source>
</reference>
<comment type="similarity">
    <text evidence="3">Belongs to the metallo-dependent hydrolases superfamily. Phosphotriesterase family.</text>
</comment>
<dbReference type="InterPro" id="IPR032466">
    <property type="entry name" value="Metal_Hydrolase"/>
</dbReference>
<dbReference type="Proteomes" id="UP001165366">
    <property type="component" value="Unassembled WGS sequence"/>
</dbReference>
<dbReference type="PANTHER" id="PTHR10819">
    <property type="entry name" value="PHOSPHOTRIESTERASE-RELATED"/>
    <property type="match status" value="1"/>
</dbReference>
<evidence type="ECO:0000256" key="1">
    <source>
        <dbReference type="ARBA" id="ARBA00022723"/>
    </source>
</evidence>
<dbReference type="PANTHER" id="PTHR10819:SF3">
    <property type="entry name" value="PHOSPHOTRIESTERASE-RELATED PROTEIN"/>
    <property type="match status" value="1"/>
</dbReference>
<evidence type="ECO:0000313" key="4">
    <source>
        <dbReference type="EMBL" id="MCG2589504.1"/>
    </source>
</evidence>
<dbReference type="RefSeq" id="WP_237854865.1">
    <property type="nucleotide sequence ID" value="NZ_JAKLWS010000016.1"/>
</dbReference>
<dbReference type="EMBL" id="JAKLWS010000016">
    <property type="protein sequence ID" value="MCG2589504.1"/>
    <property type="molecule type" value="Genomic_DNA"/>
</dbReference>
<dbReference type="InterPro" id="IPR001559">
    <property type="entry name" value="Phosphotriesterase"/>
</dbReference>
<evidence type="ECO:0008006" key="6">
    <source>
        <dbReference type="Google" id="ProtNLM"/>
    </source>
</evidence>
<sequence>MSKYTFLIFLSLATVLLINGNHNSRDQNRTIFHSVNGSIAVEKMGFALSHEHIMSNFGKDISETSEYDEAALANQVVPYLRRIKLLGVDTIFDCTTAHFGRRVDLLQTIADSTGLQIVTNTGYYGAVDDKYVPQTAYNSTTREISERWVDEFENGIDGTNVKPGFIKLAFDNGTPSDIDKKLFEAGIMAHLETGLTLAVHTADNPEAVDTQLSLLQQFDVSPEAWIWTHAHTSNDLNLLIETAQKGAWISLDRVNSSNIQSTVDWLQRFKSEKLLHKILLSHDGNGFPGGGELRPFEAAMNELIPALQENDFTDKEIDQLFVENPKNAFSIKIRKL</sequence>
<accession>A0ABS9KF71</accession>
<dbReference type="Gene3D" id="3.20.20.140">
    <property type="entry name" value="Metal-dependent hydrolases"/>
    <property type="match status" value="1"/>
</dbReference>
<comment type="caution">
    <text evidence="4">The sequence shown here is derived from an EMBL/GenBank/DDBJ whole genome shotgun (WGS) entry which is preliminary data.</text>
</comment>
<dbReference type="Pfam" id="PF02126">
    <property type="entry name" value="PTE"/>
    <property type="match status" value="1"/>
</dbReference>
<dbReference type="PROSITE" id="PS51347">
    <property type="entry name" value="PHOSPHOTRIESTERASE_2"/>
    <property type="match status" value="1"/>
</dbReference>
<reference evidence="4" key="1">
    <citation type="submission" date="2022-01" db="EMBL/GenBank/DDBJ databases">
        <authorList>
            <person name="Wang Y."/>
        </authorList>
    </citation>
    <scope>NUCLEOTIDE SEQUENCE</scope>
    <source>
        <strain evidence="4">WB101</strain>
    </source>
</reference>
<feature type="modified residue" description="N6-carboxylysine" evidence="3">
    <location>
        <position position="167"/>
    </location>
</feature>
<evidence type="ECO:0000313" key="5">
    <source>
        <dbReference type="Proteomes" id="UP001165366"/>
    </source>
</evidence>
<keyword evidence="1" id="KW-0479">Metal-binding</keyword>
<evidence type="ECO:0000256" key="3">
    <source>
        <dbReference type="PROSITE-ProRule" id="PRU00679"/>
    </source>
</evidence>
<gene>
    <name evidence="4" type="ORF">L6773_13070</name>
</gene>
<protein>
    <recommendedName>
        <fullName evidence="6">Phosphotriesterase</fullName>
    </recommendedName>
</protein>
<proteinExistence type="inferred from homology"/>
<name>A0ABS9KF71_9BACT</name>